<keyword evidence="2" id="KW-1185">Reference proteome</keyword>
<comment type="caution">
    <text evidence="1">The sequence shown here is derived from an EMBL/GenBank/DDBJ whole genome shotgun (WGS) entry which is preliminary data.</text>
</comment>
<protein>
    <submittedName>
        <fullName evidence="1">Uncharacterized protein</fullName>
    </submittedName>
</protein>
<dbReference type="OrthoDB" id="962091at2"/>
<proteinExistence type="predicted"/>
<organism evidence="1 2">
    <name type="scientific">Larkinella terrae</name>
    <dbReference type="NCBI Taxonomy" id="2025311"/>
    <lineage>
        <taxon>Bacteria</taxon>
        <taxon>Pseudomonadati</taxon>
        <taxon>Bacteroidota</taxon>
        <taxon>Cytophagia</taxon>
        <taxon>Cytophagales</taxon>
        <taxon>Spirosomataceae</taxon>
        <taxon>Larkinella</taxon>
    </lineage>
</organism>
<accession>A0A7K0ESM1</accession>
<evidence type="ECO:0000313" key="1">
    <source>
        <dbReference type="EMBL" id="MRS64810.1"/>
    </source>
</evidence>
<dbReference type="RefSeq" id="WP_154178116.1">
    <property type="nucleotide sequence ID" value="NZ_WJXZ01000014.1"/>
</dbReference>
<dbReference type="EMBL" id="WJXZ01000014">
    <property type="protein sequence ID" value="MRS64810.1"/>
    <property type="molecule type" value="Genomic_DNA"/>
</dbReference>
<name>A0A7K0ESM1_9BACT</name>
<evidence type="ECO:0000313" key="2">
    <source>
        <dbReference type="Proteomes" id="UP000441754"/>
    </source>
</evidence>
<dbReference type="AlphaFoldDB" id="A0A7K0ESM1"/>
<dbReference type="Proteomes" id="UP000441754">
    <property type="component" value="Unassembled WGS sequence"/>
</dbReference>
<gene>
    <name evidence="1" type="ORF">GJJ30_26160</name>
</gene>
<sequence>MKRFSSAEELNDFWCSFTNYGFVGGNHIVQWNQNFAIQDEERFIRVFKTVLWHVMDTDLTADFNSILLYYNKGDLALYIRIVNAYTAWFYTTLQNLLDKLKKPEVSPDAT</sequence>
<reference evidence="1 2" key="1">
    <citation type="journal article" date="2018" name="Antonie Van Leeuwenhoek">
        <title>Larkinella terrae sp. nov., isolated from soil on Jeju Island, South Korea.</title>
        <authorList>
            <person name="Ten L.N."/>
            <person name="Jeon J."/>
            <person name="Park S.J."/>
            <person name="Park S."/>
            <person name="Lee S.Y."/>
            <person name="Kim M.K."/>
            <person name="Jung H.Y."/>
        </authorList>
    </citation>
    <scope>NUCLEOTIDE SEQUENCE [LARGE SCALE GENOMIC DNA]</scope>
    <source>
        <strain evidence="1 2">KCTC 52001</strain>
    </source>
</reference>